<reference evidence="9 10" key="1">
    <citation type="journal article" date="2011" name="J. Bacteriol.">
        <title>Complete genome sequence of Algoriphagus sp. PR1, bacterial prey of a colony-forming choanoflagellate.</title>
        <authorList>
            <person name="Alegado R.A."/>
            <person name="Ferriera S."/>
            <person name="Nusbaum C."/>
            <person name="Young S.K."/>
            <person name="Zeng Q."/>
            <person name="Imamovic A."/>
            <person name="Fairclough S.R."/>
            <person name="King N."/>
        </authorList>
    </citation>
    <scope>NUCLEOTIDE SEQUENCE [LARGE SCALE GENOMIC DNA]</scope>
    <source>
        <strain evidence="9 10">PR1</strain>
    </source>
</reference>
<dbReference type="Gene3D" id="3.30.1120.10">
    <property type="match status" value="1"/>
</dbReference>
<evidence type="ECO:0000256" key="4">
    <source>
        <dbReference type="ARBA" id="ARBA00022729"/>
    </source>
</evidence>
<dbReference type="SUPFAM" id="SSF53649">
    <property type="entry name" value="Alkaline phosphatase-like"/>
    <property type="match status" value="1"/>
</dbReference>
<dbReference type="AlphaFoldDB" id="A3HZ00"/>
<evidence type="ECO:0000256" key="1">
    <source>
        <dbReference type="ARBA" id="ARBA00001913"/>
    </source>
</evidence>
<dbReference type="InterPro" id="IPR000917">
    <property type="entry name" value="Sulfatase_N"/>
</dbReference>
<keyword evidence="6" id="KW-0106">Calcium</keyword>
<evidence type="ECO:0000313" key="9">
    <source>
        <dbReference type="EMBL" id="EAZ80486.1"/>
    </source>
</evidence>
<feature type="signal peptide" evidence="7">
    <location>
        <begin position="1"/>
        <end position="23"/>
    </location>
</feature>
<dbReference type="GO" id="GO:0004065">
    <property type="term" value="F:arylsulfatase activity"/>
    <property type="evidence" value="ECO:0007669"/>
    <property type="project" value="TreeGrafter"/>
</dbReference>
<dbReference type="InterPro" id="IPR024607">
    <property type="entry name" value="Sulfatase_CS"/>
</dbReference>
<dbReference type="PANTHER" id="PTHR42693:SF42">
    <property type="entry name" value="ARYLSULFATASE G"/>
    <property type="match status" value="1"/>
</dbReference>
<dbReference type="RefSeq" id="WP_008199153.1">
    <property type="nucleotide sequence ID" value="NZ_CM001023.1"/>
</dbReference>
<accession>A3HZ00</accession>
<evidence type="ECO:0000313" key="10">
    <source>
        <dbReference type="Proteomes" id="UP000003919"/>
    </source>
</evidence>
<dbReference type="Proteomes" id="UP000003919">
    <property type="component" value="Unassembled WGS sequence"/>
</dbReference>
<feature type="chain" id="PRO_5002652770" evidence="7">
    <location>
        <begin position="24"/>
        <end position="504"/>
    </location>
</feature>
<comment type="cofactor">
    <cofactor evidence="1">
        <name>Ca(2+)</name>
        <dbReference type="ChEBI" id="CHEBI:29108"/>
    </cofactor>
</comment>
<evidence type="ECO:0000256" key="5">
    <source>
        <dbReference type="ARBA" id="ARBA00022801"/>
    </source>
</evidence>
<name>A3HZ00_9BACT</name>
<dbReference type="GO" id="GO:0046872">
    <property type="term" value="F:metal ion binding"/>
    <property type="evidence" value="ECO:0007669"/>
    <property type="project" value="UniProtKB-KW"/>
</dbReference>
<dbReference type="PANTHER" id="PTHR42693">
    <property type="entry name" value="ARYLSULFATASE FAMILY MEMBER"/>
    <property type="match status" value="1"/>
</dbReference>
<gene>
    <name evidence="9" type="ORF">ALPR1_06170</name>
</gene>
<protein>
    <submittedName>
        <fullName evidence="9">N-acetylgalactosamine-6-sulfatase</fullName>
    </submittedName>
</protein>
<evidence type="ECO:0000259" key="8">
    <source>
        <dbReference type="Pfam" id="PF00884"/>
    </source>
</evidence>
<keyword evidence="10" id="KW-1185">Reference proteome</keyword>
<dbReference type="Gene3D" id="3.40.720.10">
    <property type="entry name" value="Alkaline Phosphatase, subunit A"/>
    <property type="match status" value="1"/>
</dbReference>
<keyword evidence="4 7" id="KW-0732">Signal</keyword>
<dbReference type="OrthoDB" id="9764377at2"/>
<dbReference type="CDD" id="cd16144">
    <property type="entry name" value="ARS_like"/>
    <property type="match status" value="1"/>
</dbReference>
<keyword evidence="3" id="KW-0479">Metal-binding</keyword>
<evidence type="ECO:0000256" key="2">
    <source>
        <dbReference type="ARBA" id="ARBA00008779"/>
    </source>
</evidence>
<evidence type="ECO:0000256" key="3">
    <source>
        <dbReference type="ARBA" id="ARBA00022723"/>
    </source>
</evidence>
<dbReference type="HOGENOM" id="CLU_006332_10_4_10"/>
<dbReference type="PROSITE" id="PS00523">
    <property type="entry name" value="SULFATASE_1"/>
    <property type="match status" value="1"/>
</dbReference>
<feature type="domain" description="Sulfatase N-terminal" evidence="8">
    <location>
        <begin position="33"/>
        <end position="381"/>
    </location>
</feature>
<organism evidence="9 10">
    <name type="scientific">Algoriphagus machipongonensis</name>
    <dbReference type="NCBI Taxonomy" id="388413"/>
    <lineage>
        <taxon>Bacteria</taxon>
        <taxon>Pseudomonadati</taxon>
        <taxon>Bacteroidota</taxon>
        <taxon>Cytophagia</taxon>
        <taxon>Cytophagales</taxon>
        <taxon>Cyclobacteriaceae</taxon>
        <taxon>Algoriphagus</taxon>
    </lineage>
</organism>
<dbReference type="eggNOG" id="COG3119">
    <property type="taxonomic scope" value="Bacteria"/>
</dbReference>
<sequence length="504" mass="57166">MYRSCHLTLFIFFLLCLESHTFAQSANSERTPPNIVFFFVDDMGWQDTSVPFHTSETELNRRYFTPNMERLAEEGMKFTQAYASAVCSPSRVSLMTGITAARHRVTNWTLHKDQSPDEENPVVKSPQWNLNGLSPEKGIQQTFYYKDILPEKLKEVGYKTIHVGKAHFGAVGTPGENPLNLGFDVNIGGHAAGGPGSYLGVNDFSAVWRNGDKVWDIPGLYQYHGKDIYLTEALTREAIKAASKSIEESKPFYLYMSQYAIHAPWEKDNRYIQKYLDKGLSEHEATYAAMIEGMDKSLGDIMDFLEDSKLVENTIIVFMSDNGAHKQVPQNSPLRGWKLSPYEGGIRVPLIVKWPGVTKPGSVVEKQVIIEDIYPTFLDMSGNLPRSVSRKIDGISFVPLLQGKSEIESDRTFLWHYPNTYYNPPYSVIRKGDWKLIYHHVDQSLELFNLKTDLSEKENLSLSNPEKTKEMAIIMSKLLKETNAQMPIIKATDKPVPMPSEIID</sequence>
<evidence type="ECO:0000256" key="6">
    <source>
        <dbReference type="ARBA" id="ARBA00022837"/>
    </source>
</evidence>
<evidence type="ECO:0000256" key="7">
    <source>
        <dbReference type="SAM" id="SignalP"/>
    </source>
</evidence>
<dbReference type="InterPro" id="IPR050738">
    <property type="entry name" value="Sulfatase"/>
</dbReference>
<keyword evidence="5" id="KW-0378">Hydrolase</keyword>
<dbReference type="STRING" id="388413.ALPR1_06170"/>
<comment type="caution">
    <text evidence="9">The sequence shown here is derived from an EMBL/GenBank/DDBJ whole genome shotgun (WGS) entry which is preliminary data.</text>
</comment>
<dbReference type="InterPro" id="IPR017850">
    <property type="entry name" value="Alkaline_phosphatase_core_sf"/>
</dbReference>
<proteinExistence type="inferred from homology"/>
<comment type="similarity">
    <text evidence="2">Belongs to the sulfatase family.</text>
</comment>
<dbReference type="Pfam" id="PF00884">
    <property type="entry name" value="Sulfatase"/>
    <property type="match status" value="1"/>
</dbReference>
<dbReference type="EMBL" id="AAXU02000001">
    <property type="protein sequence ID" value="EAZ80486.1"/>
    <property type="molecule type" value="Genomic_DNA"/>
</dbReference>